<name>A0A090DBA2_MESPL</name>
<gene>
    <name evidence="1" type="ORF">MPL3356_120086</name>
</gene>
<protein>
    <recommendedName>
        <fullName evidence="3">DUF2285 domain-containing protein</fullName>
    </recommendedName>
</protein>
<evidence type="ECO:0000313" key="1">
    <source>
        <dbReference type="EMBL" id="CDX12638.1"/>
    </source>
</evidence>
<dbReference type="AlphaFoldDB" id="A0A090DBA2"/>
<keyword evidence="2" id="KW-1185">Reference proteome</keyword>
<evidence type="ECO:0008006" key="3">
    <source>
        <dbReference type="Google" id="ProtNLM"/>
    </source>
</evidence>
<proteinExistence type="predicted"/>
<reference evidence="2" key="1">
    <citation type="submission" date="2014-08" db="EMBL/GenBank/DDBJ databases">
        <authorList>
            <person name="Moulin L."/>
        </authorList>
    </citation>
    <scope>NUCLEOTIDE SEQUENCE [LARGE SCALE GENOMIC DNA]</scope>
</reference>
<evidence type="ECO:0000313" key="2">
    <source>
        <dbReference type="Proteomes" id="UP000045285"/>
    </source>
</evidence>
<organism evidence="1 2">
    <name type="scientific">Mesorhizobium plurifarium</name>
    <dbReference type="NCBI Taxonomy" id="69974"/>
    <lineage>
        <taxon>Bacteria</taxon>
        <taxon>Pseudomonadati</taxon>
        <taxon>Pseudomonadota</taxon>
        <taxon>Alphaproteobacteria</taxon>
        <taxon>Hyphomicrobiales</taxon>
        <taxon>Phyllobacteriaceae</taxon>
        <taxon>Mesorhizobium</taxon>
    </lineage>
</organism>
<sequence length="83" mass="9473">MKEKLLDNVPWADTLTAYDEEHFAIYLRLIEACADNACEEEMAEAILGIDPGQEPVRARKAVRSHLKRTHWLISSGYKELFPG</sequence>
<dbReference type="EMBL" id="CCMZ01000004">
    <property type="protein sequence ID" value="CDX12638.1"/>
    <property type="molecule type" value="Genomic_DNA"/>
</dbReference>
<accession>A0A090DBA2</accession>
<dbReference type="Proteomes" id="UP000045285">
    <property type="component" value="Unassembled WGS sequence"/>
</dbReference>